<dbReference type="InterPro" id="IPR000086">
    <property type="entry name" value="NUDIX_hydrolase_dom"/>
</dbReference>
<sequence>MSVPQTNTITRLKYGKKARMGTMGIVLKGDKVLLIHRRLKNKTIKTDGPPDTWAFPGGGVDEDETPEETIVREIQEEVGLEVAIKHIGDETVWGETDDFLEDDLWRCFFFVLEQVDPEQEPKIMEPHKHVGLMWMEWNELWARIEAELADDWEETERMRFFPSMWNMVHKYPKRWDAACLEKRLN</sequence>
<dbReference type="InterPro" id="IPR020084">
    <property type="entry name" value="NUDIX_hydrolase_CS"/>
</dbReference>
<accession>A0A0D2ER91</accession>
<dbReference type="EMBL" id="KN846974">
    <property type="protein sequence ID" value="KIW76777.1"/>
    <property type="molecule type" value="Genomic_DNA"/>
</dbReference>
<dbReference type="RefSeq" id="XP_013280585.1">
    <property type="nucleotide sequence ID" value="XM_013425131.1"/>
</dbReference>
<keyword evidence="5" id="KW-1185">Reference proteome</keyword>
<dbReference type="Gene3D" id="3.90.79.10">
    <property type="entry name" value="Nucleoside Triphosphate Pyrophosphohydrolase"/>
    <property type="match status" value="1"/>
</dbReference>
<evidence type="ECO:0000259" key="3">
    <source>
        <dbReference type="PROSITE" id="PS51462"/>
    </source>
</evidence>
<dbReference type="VEuPathDB" id="FungiDB:Z517_09221"/>
<dbReference type="InterPro" id="IPR020476">
    <property type="entry name" value="Nudix_hydrolase"/>
</dbReference>
<dbReference type="PROSITE" id="PS51462">
    <property type="entry name" value="NUDIX"/>
    <property type="match status" value="1"/>
</dbReference>
<gene>
    <name evidence="4" type="ORF">Z517_09221</name>
</gene>
<protein>
    <recommendedName>
        <fullName evidence="3">Nudix hydrolase domain-containing protein</fullName>
    </recommendedName>
</protein>
<feature type="domain" description="Nudix hydrolase" evidence="3">
    <location>
        <begin position="17"/>
        <end position="160"/>
    </location>
</feature>
<evidence type="ECO:0000256" key="2">
    <source>
        <dbReference type="RuleBase" id="RU003476"/>
    </source>
</evidence>
<evidence type="ECO:0000313" key="4">
    <source>
        <dbReference type="EMBL" id="KIW76777.1"/>
    </source>
</evidence>
<dbReference type="CDD" id="cd02883">
    <property type="entry name" value="NUDIX_Hydrolase"/>
    <property type="match status" value="1"/>
</dbReference>
<dbReference type="Proteomes" id="UP000053029">
    <property type="component" value="Unassembled WGS sequence"/>
</dbReference>
<comment type="similarity">
    <text evidence="2">Belongs to the Nudix hydrolase family.</text>
</comment>
<dbReference type="Pfam" id="PF00293">
    <property type="entry name" value="NUDIX"/>
    <property type="match status" value="1"/>
</dbReference>
<keyword evidence="1 2" id="KW-0378">Hydrolase</keyword>
<proteinExistence type="inferred from homology"/>
<dbReference type="GeneID" id="25308711"/>
<dbReference type="InterPro" id="IPR015797">
    <property type="entry name" value="NUDIX_hydrolase-like_dom_sf"/>
</dbReference>
<dbReference type="STRING" id="1442368.A0A0D2ER91"/>
<name>A0A0D2ER91_9EURO</name>
<evidence type="ECO:0000256" key="1">
    <source>
        <dbReference type="ARBA" id="ARBA00022801"/>
    </source>
</evidence>
<dbReference type="PANTHER" id="PTHR43736:SF1">
    <property type="entry name" value="DIHYDRONEOPTERIN TRIPHOSPHATE DIPHOSPHATASE"/>
    <property type="match status" value="1"/>
</dbReference>
<organism evidence="4 5">
    <name type="scientific">Fonsecaea pedrosoi CBS 271.37</name>
    <dbReference type="NCBI Taxonomy" id="1442368"/>
    <lineage>
        <taxon>Eukaryota</taxon>
        <taxon>Fungi</taxon>
        <taxon>Dikarya</taxon>
        <taxon>Ascomycota</taxon>
        <taxon>Pezizomycotina</taxon>
        <taxon>Eurotiomycetes</taxon>
        <taxon>Chaetothyriomycetidae</taxon>
        <taxon>Chaetothyriales</taxon>
        <taxon>Herpotrichiellaceae</taxon>
        <taxon>Fonsecaea</taxon>
    </lineage>
</organism>
<reference evidence="4 5" key="1">
    <citation type="submission" date="2015-01" db="EMBL/GenBank/DDBJ databases">
        <title>The Genome Sequence of Fonsecaea pedrosoi CBS 271.37.</title>
        <authorList>
            <consortium name="The Broad Institute Genomics Platform"/>
            <person name="Cuomo C."/>
            <person name="de Hoog S."/>
            <person name="Gorbushina A."/>
            <person name="Stielow B."/>
            <person name="Teixiera M."/>
            <person name="Abouelleil A."/>
            <person name="Chapman S.B."/>
            <person name="Priest M."/>
            <person name="Young S.K."/>
            <person name="Wortman J."/>
            <person name="Nusbaum C."/>
            <person name="Birren B."/>
        </authorList>
    </citation>
    <scope>NUCLEOTIDE SEQUENCE [LARGE SCALE GENOMIC DNA]</scope>
    <source>
        <strain evidence="4 5">CBS 271.37</strain>
    </source>
</reference>
<dbReference type="SUPFAM" id="SSF55811">
    <property type="entry name" value="Nudix"/>
    <property type="match status" value="1"/>
</dbReference>
<dbReference type="HOGENOM" id="CLU_1421324_0_0_1"/>
<evidence type="ECO:0000313" key="5">
    <source>
        <dbReference type="Proteomes" id="UP000053029"/>
    </source>
</evidence>
<dbReference type="GO" id="GO:0016787">
    <property type="term" value="F:hydrolase activity"/>
    <property type="evidence" value="ECO:0007669"/>
    <property type="project" value="UniProtKB-KW"/>
</dbReference>
<dbReference type="PRINTS" id="PR00502">
    <property type="entry name" value="NUDIXFAMILY"/>
</dbReference>
<dbReference type="AlphaFoldDB" id="A0A0D2ER91"/>
<dbReference type="PANTHER" id="PTHR43736">
    <property type="entry name" value="ADP-RIBOSE PYROPHOSPHATASE"/>
    <property type="match status" value="1"/>
</dbReference>
<dbReference type="PROSITE" id="PS00893">
    <property type="entry name" value="NUDIX_BOX"/>
    <property type="match status" value="1"/>
</dbReference>